<feature type="compositionally biased region" description="Polar residues" evidence="9">
    <location>
        <begin position="611"/>
        <end position="631"/>
    </location>
</feature>
<dbReference type="STRING" id="1561998.A0A1I7UR19"/>
<dbReference type="Pfam" id="PF00595">
    <property type="entry name" value="PDZ"/>
    <property type="match status" value="1"/>
</dbReference>
<dbReference type="GO" id="GO:0005109">
    <property type="term" value="F:frizzled binding"/>
    <property type="evidence" value="ECO:0007669"/>
    <property type="project" value="TreeGrafter"/>
</dbReference>
<feature type="compositionally biased region" description="Basic residues" evidence="9">
    <location>
        <begin position="184"/>
        <end position="194"/>
    </location>
</feature>
<dbReference type="InterPro" id="IPR036388">
    <property type="entry name" value="WH-like_DNA-bd_sf"/>
</dbReference>
<organism evidence="13 14">
    <name type="scientific">Caenorhabditis tropicalis</name>
    <dbReference type="NCBI Taxonomy" id="1561998"/>
    <lineage>
        <taxon>Eukaryota</taxon>
        <taxon>Metazoa</taxon>
        <taxon>Ecdysozoa</taxon>
        <taxon>Nematoda</taxon>
        <taxon>Chromadorea</taxon>
        <taxon>Rhabditida</taxon>
        <taxon>Rhabditina</taxon>
        <taxon>Rhabditomorpha</taxon>
        <taxon>Rhabditoidea</taxon>
        <taxon>Rhabditidae</taxon>
        <taxon>Peloderinae</taxon>
        <taxon>Caenorhabditis</taxon>
    </lineage>
</organism>
<proteinExistence type="inferred from homology"/>
<evidence type="ECO:0000259" key="12">
    <source>
        <dbReference type="PROSITE" id="PS50841"/>
    </source>
</evidence>
<protein>
    <submittedName>
        <fullName evidence="14">PDZ domain-containing protein</fullName>
    </submittedName>
</protein>
<comment type="similarity">
    <text evidence="3">Belongs to the DSH family.</text>
</comment>
<dbReference type="GO" id="GO:0016020">
    <property type="term" value="C:membrane"/>
    <property type="evidence" value="ECO:0007669"/>
    <property type="project" value="UniProtKB-SubCell"/>
</dbReference>
<comment type="subcellular location">
    <subcellularLocation>
        <location evidence="2">Cytoplasm</location>
    </subcellularLocation>
    <subcellularLocation>
        <location evidence="1">Membrane</location>
    </subcellularLocation>
</comment>
<dbReference type="GO" id="GO:0048598">
    <property type="term" value="P:embryonic morphogenesis"/>
    <property type="evidence" value="ECO:0007669"/>
    <property type="project" value="UniProtKB-ARBA"/>
</dbReference>
<dbReference type="PROSITE" id="PS50841">
    <property type="entry name" value="DIX"/>
    <property type="match status" value="1"/>
</dbReference>
<name>A0A1I7UR19_9PELO</name>
<feature type="region of interest" description="Disordered" evidence="9">
    <location>
        <begin position="577"/>
        <end position="631"/>
    </location>
</feature>
<dbReference type="Gene3D" id="2.40.240.130">
    <property type="match status" value="1"/>
</dbReference>
<dbReference type="SUPFAM" id="SSF46785">
    <property type="entry name" value="Winged helix' DNA-binding domain"/>
    <property type="match status" value="1"/>
</dbReference>
<dbReference type="InterPro" id="IPR001158">
    <property type="entry name" value="DIX"/>
</dbReference>
<evidence type="ECO:0000259" key="10">
    <source>
        <dbReference type="PROSITE" id="PS50106"/>
    </source>
</evidence>
<evidence type="ECO:0000256" key="2">
    <source>
        <dbReference type="ARBA" id="ARBA00004496"/>
    </source>
</evidence>
<evidence type="ECO:0000256" key="9">
    <source>
        <dbReference type="SAM" id="MobiDB-lite"/>
    </source>
</evidence>
<sequence>MEPPGTSDSSQIKVFYYLDDETTPYVSVIDTREGVATLGNFKNSFTKRGYKYYGKELDPDIQREVKVELISDSDRLRKSQNGFYEVFLVSTPGYGTLPRNTGTMTRPQRAALDKRRRRSADFDATPYSDASLAPSTIVSRRAGEHLAELYTSNSEDPYQYDRDNSSIYEPLAARDMNKYDDGRKRKQKKDRFRRPYVPSTISSATESSVNSGLPRILEIYLSMKNVPYLGLSVCTIDGHIFVSEIAPNGAVEKDGRVNVGDQILQVNRVSFEEMSGPQAVRALRDAAASKRPITLYISKFARGAPSEYDDPLASMASETMPLDVGVWVETAVQNTEKMKALGLDPQEQTMTSVDDGTLPFTSTASDDEERILYDQRRNGIPRALIEEAERKRENEQNEKIEQLTQLIDPIIVVRAMARPDSGLVVKNRKWLKILVPQSFIGRDLIYWLVDHMTDIPDRKHARAFAGRLLAAGLIKHVVSKQTFTEKCYYVFGDGVLPGNDRNSTDTSGASATTMQATTEVTYVGSPAPHALASRIQRNVPPHRLETTTLSPVAHDQTWLRRRRDCESPMTNDYASMVGESQIGGGGIPGGSGGGGGYHSFVPRQIAPPAPSQVTTSSLTNEASSFPRGLSS</sequence>
<dbReference type="PANTHER" id="PTHR10878">
    <property type="entry name" value="SEGMENT POLARITY PROTEIN DISHEVELLED"/>
    <property type="match status" value="1"/>
</dbReference>
<dbReference type="FunFam" id="1.10.10.10:FF:000400">
    <property type="entry name" value="DiSHevelled related"/>
    <property type="match status" value="1"/>
</dbReference>
<evidence type="ECO:0000256" key="5">
    <source>
        <dbReference type="ARBA" id="ARBA00022490"/>
    </source>
</evidence>
<feature type="region of interest" description="Disordered" evidence="9">
    <location>
        <begin position="153"/>
        <end position="207"/>
    </location>
</feature>
<dbReference type="GO" id="GO:0048646">
    <property type="term" value="P:anatomical structure formation involved in morphogenesis"/>
    <property type="evidence" value="ECO:0007669"/>
    <property type="project" value="UniProtKB-ARBA"/>
</dbReference>
<evidence type="ECO:0000313" key="14">
    <source>
        <dbReference type="WBParaSite" id="Csp11.Scaffold630.g18486.t1"/>
    </source>
</evidence>
<evidence type="ECO:0000256" key="8">
    <source>
        <dbReference type="PROSITE-ProRule" id="PRU00069"/>
    </source>
</evidence>
<dbReference type="SUPFAM" id="SSF54236">
    <property type="entry name" value="Ubiquitin-like"/>
    <property type="match status" value="1"/>
</dbReference>
<dbReference type="GO" id="GO:0005829">
    <property type="term" value="C:cytosol"/>
    <property type="evidence" value="ECO:0007669"/>
    <property type="project" value="TreeGrafter"/>
</dbReference>
<dbReference type="GO" id="GO:0035591">
    <property type="term" value="F:signaling adaptor activity"/>
    <property type="evidence" value="ECO:0007669"/>
    <property type="project" value="UniProtKB-ARBA"/>
</dbReference>
<dbReference type="PROSITE" id="PS50186">
    <property type="entry name" value="DEP"/>
    <property type="match status" value="1"/>
</dbReference>
<dbReference type="Proteomes" id="UP000095282">
    <property type="component" value="Unplaced"/>
</dbReference>
<dbReference type="GO" id="GO:0048468">
    <property type="term" value="P:cell development"/>
    <property type="evidence" value="ECO:0007669"/>
    <property type="project" value="UniProtKB-ARBA"/>
</dbReference>
<feature type="domain" description="DEP" evidence="11">
    <location>
        <begin position="419"/>
        <end position="493"/>
    </location>
</feature>
<evidence type="ECO:0000256" key="1">
    <source>
        <dbReference type="ARBA" id="ARBA00004370"/>
    </source>
</evidence>
<dbReference type="InterPro" id="IPR001478">
    <property type="entry name" value="PDZ"/>
</dbReference>
<evidence type="ECO:0000259" key="11">
    <source>
        <dbReference type="PROSITE" id="PS50186"/>
    </source>
</evidence>
<evidence type="ECO:0000256" key="7">
    <source>
        <dbReference type="ARBA" id="ARBA00023136"/>
    </source>
</evidence>
<dbReference type="PROSITE" id="PS50106">
    <property type="entry name" value="PDZ"/>
    <property type="match status" value="1"/>
</dbReference>
<keyword evidence="5" id="KW-0963">Cytoplasm</keyword>
<feature type="domain" description="PDZ" evidence="10">
    <location>
        <begin position="218"/>
        <end position="286"/>
    </location>
</feature>
<dbReference type="InterPro" id="IPR029071">
    <property type="entry name" value="Ubiquitin-like_domsf"/>
</dbReference>
<dbReference type="FunFam" id="2.30.42.10:FF:000203">
    <property type="entry name" value="DiSHevelled related"/>
    <property type="match status" value="1"/>
</dbReference>
<dbReference type="eggNOG" id="KOG3571">
    <property type="taxonomic scope" value="Eukaryota"/>
</dbReference>
<dbReference type="GO" id="GO:0009887">
    <property type="term" value="P:animal organ morphogenesis"/>
    <property type="evidence" value="ECO:0007669"/>
    <property type="project" value="UniProtKB-ARBA"/>
</dbReference>
<dbReference type="InterPro" id="IPR015506">
    <property type="entry name" value="Dsh/Dvl-rel"/>
</dbReference>
<feature type="compositionally biased region" description="Gly residues" evidence="9">
    <location>
        <begin position="581"/>
        <end position="597"/>
    </location>
</feature>
<evidence type="ECO:0000313" key="13">
    <source>
        <dbReference type="Proteomes" id="UP000095282"/>
    </source>
</evidence>
<dbReference type="AlphaFoldDB" id="A0A1I7UR19"/>
<dbReference type="GO" id="GO:0003002">
    <property type="term" value="P:regionalization"/>
    <property type="evidence" value="ECO:0007669"/>
    <property type="project" value="UniProtKB-ARBA"/>
</dbReference>
<dbReference type="Gene3D" id="2.30.42.10">
    <property type="match status" value="1"/>
</dbReference>
<dbReference type="GO" id="GO:0048730">
    <property type="term" value="P:epidermis morphogenesis"/>
    <property type="evidence" value="ECO:0007669"/>
    <property type="project" value="UniProtKB-ARBA"/>
</dbReference>
<dbReference type="Pfam" id="PF00778">
    <property type="entry name" value="DIX"/>
    <property type="match status" value="1"/>
</dbReference>
<dbReference type="InterPro" id="IPR036034">
    <property type="entry name" value="PDZ_sf"/>
</dbReference>
<keyword evidence="4" id="KW-0217">Developmental protein</keyword>
<dbReference type="WBParaSite" id="Csp11.Scaffold630.g18486.t1">
    <property type="protein sequence ID" value="Csp11.Scaffold630.g18486.t1"/>
    <property type="gene ID" value="Csp11.Scaffold630.g18486"/>
</dbReference>
<keyword evidence="7" id="KW-0472">Membrane</keyword>
<dbReference type="CDD" id="cd04438">
    <property type="entry name" value="DEP_dishevelled"/>
    <property type="match status" value="1"/>
</dbReference>
<dbReference type="InterPro" id="IPR038207">
    <property type="entry name" value="DIX_dom_sf"/>
</dbReference>
<dbReference type="Pfam" id="PF00610">
    <property type="entry name" value="DEP"/>
    <property type="match status" value="1"/>
</dbReference>
<evidence type="ECO:0000256" key="4">
    <source>
        <dbReference type="ARBA" id="ARBA00022473"/>
    </source>
</evidence>
<dbReference type="CDD" id="cd06717">
    <property type="entry name" value="PDZ_Dishevelled-like"/>
    <property type="match status" value="1"/>
</dbReference>
<dbReference type="GO" id="GO:0060070">
    <property type="term" value="P:canonical Wnt signaling pathway"/>
    <property type="evidence" value="ECO:0007669"/>
    <property type="project" value="TreeGrafter"/>
</dbReference>
<dbReference type="FunFam" id="2.40.240.130:FF:000001">
    <property type="entry name" value="Segment polarity protein dishevelled homolog DVL-1"/>
    <property type="match status" value="1"/>
</dbReference>
<keyword evidence="13" id="KW-1185">Reference proteome</keyword>
<dbReference type="InterPro" id="IPR036390">
    <property type="entry name" value="WH_DNA-bd_sf"/>
</dbReference>
<dbReference type="GO" id="GO:0000132">
    <property type="term" value="P:establishment of mitotic spindle orientation"/>
    <property type="evidence" value="ECO:0007669"/>
    <property type="project" value="UniProtKB-ARBA"/>
</dbReference>
<dbReference type="SUPFAM" id="SSF50156">
    <property type="entry name" value="PDZ domain-like"/>
    <property type="match status" value="1"/>
</dbReference>
<dbReference type="InterPro" id="IPR000591">
    <property type="entry name" value="DEP_dom"/>
</dbReference>
<dbReference type="SMART" id="SM00228">
    <property type="entry name" value="PDZ"/>
    <property type="match status" value="1"/>
</dbReference>
<feature type="region of interest" description="Disordered" evidence="9">
    <location>
        <begin position="98"/>
        <end position="127"/>
    </location>
</feature>
<dbReference type="Gene3D" id="1.10.10.10">
    <property type="entry name" value="Winged helix-like DNA-binding domain superfamily/Winged helix DNA-binding domain"/>
    <property type="match status" value="1"/>
</dbReference>
<feature type="domain" description="DIX" evidence="12">
    <location>
        <begin position="9"/>
        <end position="92"/>
    </location>
</feature>
<reference evidence="14" key="1">
    <citation type="submission" date="2016-11" db="UniProtKB">
        <authorList>
            <consortium name="WormBaseParasite"/>
        </authorList>
    </citation>
    <scope>IDENTIFICATION</scope>
</reference>
<dbReference type="PANTHER" id="PTHR10878:SF24">
    <property type="entry name" value="SEGMENT POLARITY PROTEIN DISHEVELLED HOMOLOG MIG-5"/>
    <property type="match status" value="1"/>
</dbReference>
<evidence type="ECO:0000256" key="3">
    <source>
        <dbReference type="ARBA" id="ARBA00008735"/>
    </source>
</evidence>
<keyword evidence="6 8" id="KW-0879">Wnt signaling pathway</keyword>
<dbReference type="SMART" id="SM00049">
    <property type="entry name" value="DEP"/>
    <property type="match status" value="1"/>
</dbReference>
<accession>A0A1I7UR19</accession>
<dbReference type="GO" id="GO:0048699">
    <property type="term" value="P:generation of neurons"/>
    <property type="evidence" value="ECO:0007669"/>
    <property type="project" value="UniProtKB-ARBA"/>
</dbReference>
<dbReference type="SMART" id="SM00021">
    <property type="entry name" value="DAX"/>
    <property type="match status" value="1"/>
</dbReference>
<dbReference type="GO" id="GO:0005938">
    <property type="term" value="C:cell cortex"/>
    <property type="evidence" value="ECO:0007669"/>
    <property type="project" value="UniProtKB-ARBA"/>
</dbReference>
<dbReference type="GO" id="GO:0016477">
    <property type="term" value="P:cell migration"/>
    <property type="evidence" value="ECO:0007669"/>
    <property type="project" value="UniProtKB-ARBA"/>
</dbReference>
<dbReference type="GO" id="GO:0035556">
    <property type="term" value="P:intracellular signal transduction"/>
    <property type="evidence" value="ECO:0007669"/>
    <property type="project" value="InterPro"/>
</dbReference>
<evidence type="ECO:0000256" key="6">
    <source>
        <dbReference type="ARBA" id="ARBA00022687"/>
    </source>
</evidence>